<organism evidence="2 3">
    <name type="scientific">Favolaschia claudopus</name>
    <dbReference type="NCBI Taxonomy" id="2862362"/>
    <lineage>
        <taxon>Eukaryota</taxon>
        <taxon>Fungi</taxon>
        <taxon>Dikarya</taxon>
        <taxon>Basidiomycota</taxon>
        <taxon>Agaricomycotina</taxon>
        <taxon>Agaricomycetes</taxon>
        <taxon>Agaricomycetidae</taxon>
        <taxon>Agaricales</taxon>
        <taxon>Marasmiineae</taxon>
        <taxon>Mycenaceae</taxon>
        <taxon>Favolaschia</taxon>
    </lineage>
</organism>
<evidence type="ECO:0000256" key="1">
    <source>
        <dbReference type="SAM" id="MobiDB-lite"/>
    </source>
</evidence>
<name>A0AAW0A985_9AGAR</name>
<evidence type="ECO:0000313" key="2">
    <source>
        <dbReference type="EMBL" id="KAK7002443.1"/>
    </source>
</evidence>
<keyword evidence="3" id="KW-1185">Reference proteome</keyword>
<dbReference type="Proteomes" id="UP001362999">
    <property type="component" value="Unassembled WGS sequence"/>
</dbReference>
<proteinExistence type="predicted"/>
<comment type="caution">
    <text evidence="2">The sequence shown here is derived from an EMBL/GenBank/DDBJ whole genome shotgun (WGS) entry which is preliminary data.</text>
</comment>
<feature type="region of interest" description="Disordered" evidence="1">
    <location>
        <begin position="168"/>
        <end position="209"/>
    </location>
</feature>
<feature type="compositionally biased region" description="Polar residues" evidence="1">
    <location>
        <begin position="180"/>
        <end position="200"/>
    </location>
</feature>
<evidence type="ECO:0000313" key="3">
    <source>
        <dbReference type="Proteomes" id="UP001362999"/>
    </source>
</evidence>
<feature type="compositionally biased region" description="Low complexity" evidence="1">
    <location>
        <begin position="168"/>
        <end position="178"/>
    </location>
</feature>
<sequence length="303" mass="33003">MSTNNNQLAVVRRLTFTVLTNPLNLHQMLPNSMSSRSVQGSRRIVYQYGIGHALSLEGTQEQFVNFFSLRITQSSKPGLGTPQLFLIVEGDNSTHGKSVSSSPFLTHSNHERAWDLQWDFNDVDSLPRCLSHRGGQSIYFSVPLFLRTHQTALHADTDYLDLRVFRLSSPSSPSQGQSRAEASTTSIDPNQESLPASGSAATKRAQYTKLESTSPSCPAAVVMIQNGTLPLANGPYEHKTRPGGASATAAASPTTTTSTCTDVNMCRNPRRMLMVHAFLNSRVFVVQSRASSSTVVSDLNVLS</sequence>
<dbReference type="EMBL" id="JAWWNJ010000079">
    <property type="protein sequence ID" value="KAK7002443.1"/>
    <property type="molecule type" value="Genomic_DNA"/>
</dbReference>
<dbReference type="AlphaFoldDB" id="A0AAW0A985"/>
<protein>
    <submittedName>
        <fullName evidence="2">Uncharacterized protein</fullName>
    </submittedName>
</protein>
<reference evidence="2 3" key="1">
    <citation type="journal article" date="2024" name="J Genomics">
        <title>Draft genome sequencing and assembly of Favolaschia claudopus CIRM-BRFM 2984 isolated from oak limbs.</title>
        <authorList>
            <person name="Navarro D."/>
            <person name="Drula E."/>
            <person name="Chaduli D."/>
            <person name="Cazenave R."/>
            <person name="Ahrendt S."/>
            <person name="Wang J."/>
            <person name="Lipzen A."/>
            <person name="Daum C."/>
            <person name="Barry K."/>
            <person name="Grigoriev I.V."/>
            <person name="Favel A."/>
            <person name="Rosso M.N."/>
            <person name="Martin F."/>
        </authorList>
    </citation>
    <scope>NUCLEOTIDE SEQUENCE [LARGE SCALE GENOMIC DNA]</scope>
    <source>
        <strain evidence="2 3">CIRM-BRFM 2984</strain>
    </source>
</reference>
<accession>A0AAW0A985</accession>
<gene>
    <name evidence="2" type="ORF">R3P38DRAFT_3215600</name>
</gene>